<feature type="signal peptide" evidence="4">
    <location>
        <begin position="1"/>
        <end position="26"/>
    </location>
</feature>
<keyword evidence="3 4" id="KW-0732">Signal</keyword>
<organism evidence="6 7">
    <name type="scientific">Porites lobata</name>
    <dbReference type="NCBI Taxonomy" id="104759"/>
    <lineage>
        <taxon>Eukaryota</taxon>
        <taxon>Metazoa</taxon>
        <taxon>Cnidaria</taxon>
        <taxon>Anthozoa</taxon>
        <taxon>Hexacorallia</taxon>
        <taxon>Scleractinia</taxon>
        <taxon>Fungiina</taxon>
        <taxon>Poritidae</taxon>
        <taxon>Porites</taxon>
    </lineage>
</organism>
<comment type="caution">
    <text evidence="6">The sequence shown here is derived from an EMBL/GenBank/DDBJ whole genome shotgun (WGS) entry which is preliminary data.</text>
</comment>
<protein>
    <recommendedName>
        <fullName evidence="5">Hemicentin-1-like von Willebrand factor A domain-containing protein</fullName>
    </recommendedName>
</protein>
<evidence type="ECO:0000256" key="3">
    <source>
        <dbReference type="ARBA" id="ARBA00022729"/>
    </source>
</evidence>
<evidence type="ECO:0000313" key="6">
    <source>
        <dbReference type="EMBL" id="CAH3164631.1"/>
    </source>
</evidence>
<accession>A0ABN8QM99</accession>
<keyword evidence="7" id="KW-1185">Reference proteome</keyword>
<dbReference type="PANTHER" id="PTHR14905">
    <property type="entry name" value="NG37"/>
    <property type="match status" value="1"/>
</dbReference>
<dbReference type="InterPro" id="IPR056861">
    <property type="entry name" value="HMCN1-like_VWA"/>
</dbReference>
<evidence type="ECO:0000256" key="4">
    <source>
        <dbReference type="SAM" id="SignalP"/>
    </source>
</evidence>
<comment type="subcellular location">
    <subcellularLocation>
        <location evidence="1">Secreted</location>
    </subcellularLocation>
</comment>
<dbReference type="Pfam" id="PF25106">
    <property type="entry name" value="VWA_4"/>
    <property type="match status" value="1"/>
</dbReference>
<gene>
    <name evidence="6" type="ORF">PLOB_00006767</name>
</gene>
<proteinExistence type="predicted"/>
<dbReference type="EMBL" id="CALNXK010000130">
    <property type="protein sequence ID" value="CAH3164631.1"/>
    <property type="molecule type" value="Genomic_DNA"/>
</dbReference>
<dbReference type="Gene3D" id="3.40.50.410">
    <property type="entry name" value="von Willebrand factor, type A domain"/>
    <property type="match status" value="1"/>
</dbReference>
<feature type="domain" description="Hemicentin-1-like von Willebrand factor A" evidence="5">
    <location>
        <begin position="311"/>
        <end position="481"/>
    </location>
</feature>
<evidence type="ECO:0000256" key="2">
    <source>
        <dbReference type="ARBA" id="ARBA00022525"/>
    </source>
</evidence>
<sequence length="824" mass="92489">MEKRIVLACAVTALLWLLCAENSCETLMEFSRGSQRTVEIILSTEKITRMVNKTYGIPLEERRKYKHSRSWLQFHDGYEVNETELFQADLGDRVDLCGNSTWADYCRNWIRSPLWLSFSPEDPSLRAAWLREGRDLAASFCQSAAITFSERNTTLNCQAVKVRFNFWKSPLDGGVFRYPGAIILVTINETVIIKQTKREVYKPRSSPSNKFMKAVNGIKRAEANANAVRVKYSSATLAKLKDLVEKAIRSKSYTYAREVTGKIMYLLKTRSSRRKKRSFTDELNKFLQDLREKVGKDKFDAFLAVQGNVGLMFAIDDTGSMGEEISAAKKIAKHIINYDREFPIDEYILSPFNDPYPDPTNPDPVIIKSGTEAGEFQKEIDKLEAHGGGDCPEYTFAGILGALRILQYPGSPLYVFTDAGPKDATEANIAEVKEWATNLEVAIYFLITDYCGRSSDSRNPKNLHPAFLKLAEYTSGQFIMFHNLGELERLNNWAIKMMKGYVLVTGGSNKRRREGRSTSGSTDSRYTIPVDDSVENMFVTINTAVEGHGIILRNTDNVEISSGNLSLPYVTIYEITNPKRGAWTLTVPGSLGDHEFSVKSSSDTNVDFEHYFLVELPSRRGRRTKVPISNPVAGKLNKVIISVAGSEKLDESSLRMQLITTKGNLISYVAIQRRGQGKFTADLNPHSSVRSFKLKLKGTTQKGYPFERISPKIVNTTTAVALVKYASNDQTLPLVRTTFIHFQICNFGATEVFDSLVLKDKLGYLLRRRLSPIRAYKGRCRTIVVTAKATRSEDVGKTDAVVIILKGRTSGTVLSETVHLLVDD</sequence>
<dbReference type="InterPro" id="IPR036465">
    <property type="entry name" value="vWFA_dom_sf"/>
</dbReference>
<name>A0ABN8QM99_9CNID</name>
<dbReference type="InterPro" id="IPR052577">
    <property type="entry name" value="VWA7"/>
</dbReference>
<dbReference type="Proteomes" id="UP001159405">
    <property type="component" value="Unassembled WGS sequence"/>
</dbReference>
<dbReference type="CDD" id="cd00198">
    <property type="entry name" value="vWFA"/>
    <property type="match status" value="1"/>
</dbReference>
<dbReference type="SUPFAM" id="SSF53300">
    <property type="entry name" value="vWA-like"/>
    <property type="match status" value="1"/>
</dbReference>
<evidence type="ECO:0000313" key="7">
    <source>
        <dbReference type="Proteomes" id="UP001159405"/>
    </source>
</evidence>
<keyword evidence="2" id="KW-0964">Secreted</keyword>
<reference evidence="6 7" key="1">
    <citation type="submission" date="2022-05" db="EMBL/GenBank/DDBJ databases">
        <authorList>
            <consortium name="Genoscope - CEA"/>
            <person name="William W."/>
        </authorList>
    </citation>
    <scope>NUCLEOTIDE SEQUENCE [LARGE SCALE GENOMIC DNA]</scope>
</reference>
<feature type="chain" id="PRO_5046965018" description="Hemicentin-1-like von Willebrand factor A domain-containing protein" evidence="4">
    <location>
        <begin position="27"/>
        <end position="824"/>
    </location>
</feature>
<evidence type="ECO:0000259" key="5">
    <source>
        <dbReference type="Pfam" id="PF25106"/>
    </source>
</evidence>
<dbReference type="PANTHER" id="PTHR14905:SF7">
    <property type="entry name" value="VON WILLEBRAND FACTOR A DOMAIN-CONTAINING PROTEIN 7"/>
    <property type="match status" value="1"/>
</dbReference>
<evidence type="ECO:0000256" key="1">
    <source>
        <dbReference type="ARBA" id="ARBA00004613"/>
    </source>
</evidence>